<sequence length="466" mass="52001">MKKHNLIKVVAITILVFVLLSWIFPTASYSSTQGLVEAERVQVGFYELFNYPSLAMSYFGYIFVFVLMIGAFYEILSKTGAYRELVDRLVKQFKGRESLFLATTMVILAAITSFSGLSVGLMFVFPFLIALILSMGYGKLTAAATTVGSVMVGLIGTTFGNTSVYYLNYYLGTELTTQIWPKVIILIIGLALLIFNVLKYAKKTKNDVDLVKEDYIPEKVKGKHAIWPLVVIFDLLLIIMVIAQLPWEEWGITLFTDMTEAIADFEVFGFPIFGKILGAVLPFGQWSIFDFAVLLFIAGAVIAFIYKLKVSQWISAMCDGFKKFALPATLMMILYMCLIIATYHQFQLVIIDAILSITSGLNSFTMAIATFLASVFNMDPMYIAAGTVPYVASLYTDLTTSGYGIIAVIYQSMYGLAMLVAPTSVILIGTLAYLKIPYGKWLKHIWKLFVELLVILLIIFTILVLM</sequence>
<evidence type="ECO:0000313" key="8">
    <source>
        <dbReference type="Proteomes" id="UP000886725"/>
    </source>
</evidence>
<reference evidence="7" key="1">
    <citation type="submission" date="2020-10" db="EMBL/GenBank/DDBJ databases">
        <authorList>
            <person name="Gilroy R."/>
        </authorList>
    </citation>
    <scope>NUCLEOTIDE SEQUENCE</scope>
    <source>
        <strain evidence="7">CHK165-10780</strain>
    </source>
</reference>
<feature type="transmembrane region" description="Helical" evidence="6">
    <location>
        <begin position="416"/>
        <end position="434"/>
    </location>
</feature>
<evidence type="ECO:0000313" key="7">
    <source>
        <dbReference type="EMBL" id="HIQ64916.1"/>
    </source>
</evidence>
<feature type="transmembrane region" description="Helical" evidence="6">
    <location>
        <begin position="147"/>
        <end position="167"/>
    </location>
</feature>
<evidence type="ECO:0000256" key="3">
    <source>
        <dbReference type="ARBA" id="ARBA00022692"/>
    </source>
</evidence>
<keyword evidence="2" id="KW-1003">Cell membrane</keyword>
<name>A0A9D0YZ79_9FIRM</name>
<evidence type="ECO:0000256" key="6">
    <source>
        <dbReference type="SAM" id="Phobius"/>
    </source>
</evidence>
<feature type="transmembrane region" description="Helical" evidence="6">
    <location>
        <begin position="179"/>
        <end position="198"/>
    </location>
</feature>
<feature type="transmembrane region" description="Helical" evidence="6">
    <location>
        <begin position="324"/>
        <end position="343"/>
    </location>
</feature>
<feature type="transmembrane region" description="Helical" evidence="6">
    <location>
        <begin position="283"/>
        <end position="304"/>
    </location>
</feature>
<dbReference type="Pfam" id="PF03606">
    <property type="entry name" value="DcuC"/>
    <property type="match status" value="1"/>
</dbReference>
<feature type="transmembrane region" description="Helical" evidence="6">
    <location>
        <begin position="446"/>
        <end position="465"/>
    </location>
</feature>
<accession>A0A9D0YZ79</accession>
<keyword evidence="4 6" id="KW-1133">Transmembrane helix</keyword>
<feature type="transmembrane region" description="Helical" evidence="6">
    <location>
        <begin position="54"/>
        <end position="76"/>
    </location>
</feature>
<evidence type="ECO:0000256" key="4">
    <source>
        <dbReference type="ARBA" id="ARBA00022989"/>
    </source>
</evidence>
<dbReference type="InterPro" id="IPR018385">
    <property type="entry name" value="C4_dicarb_anaerob_car-like"/>
</dbReference>
<dbReference type="Proteomes" id="UP000886725">
    <property type="component" value="Unassembled WGS sequence"/>
</dbReference>
<dbReference type="GO" id="GO:0005886">
    <property type="term" value="C:plasma membrane"/>
    <property type="evidence" value="ECO:0007669"/>
    <property type="project" value="UniProtKB-SubCell"/>
</dbReference>
<proteinExistence type="predicted"/>
<protein>
    <recommendedName>
        <fullName evidence="9">C4-dicarboxylate anaerobic carrier</fullName>
    </recommendedName>
</protein>
<keyword evidence="5 6" id="KW-0472">Membrane</keyword>
<evidence type="ECO:0008006" key="9">
    <source>
        <dbReference type="Google" id="ProtNLM"/>
    </source>
</evidence>
<comment type="caution">
    <text evidence="7">The sequence shown here is derived from an EMBL/GenBank/DDBJ whole genome shotgun (WGS) entry which is preliminary data.</text>
</comment>
<organism evidence="7 8">
    <name type="scientific">Candidatus Faecenecus gallistercoris</name>
    <dbReference type="NCBI Taxonomy" id="2840793"/>
    <lineage>
        <taxon>Bacteria</taxon>
        <taxon>Bacillati</taxon>
        <taxon>Bacillota</taxon>
        <taxon>Bacillota incertae sedis</taxon>
        <taxon>Candidatus Faecenecus</taxon>
    </lineage>
</organism>
<comment type="subcellular location">
    <subcellularLocation>
        <location evidence="1">Cell membrane</location>
        <topology evidence="1">Multi-pass membrane protein</topology>
    </subcellularLocation>
</comment>
<feature type="transmembrane region" description="Helical" evidence="6">
    <location>
        <begin position="97"/>
        <end position="115"/>
    </location>
</feature>
<feature type="transmembrane region" description="Helical" evidence="6">
    <location>
        <begin position="121"/>
        <end position="140"/>
    </location>
</feature>
<dbReference type="AlphaFoldDB" id="A0A9D0YZ79"/>
<feature type="transmembrane region" description="Helical" evidence="6">
    <location>
        <begin position="225"/>
        <end position="247"/>
    </location>
</feature>
<evidence type="ECO:0000256" key="5">
    <source>
        <dbReference type="ARBA" id="ARBA00023136"/>
    </source>
</evidence>
<reference evidence="7" key="2">
    <citation type="journal article" date="2021" name="PeerJ">
        <title>Extensive microbial diversity within the chicken gut microbiome revealed by metagenomics and culture.</title>
        <authorList>
            <person name="Gilroy R."/>
            <person name="Ravi A."/>
            <person name="Getino M."/>
            <person name="Pursley I."/>
            <person name="Horton D.L."/>
            <person name="Alikhan N.F."/>
            <person name="Baker D."/>
            <person name="Gharbi K."/>
            <person name="Hall N."/>
            <person name="Watson M."/>
            <person name="Adriaenssens E.M."/>
            <person name="Foster-Nyarko E."/>
            <person name="Jarju S."/>
            <person name="Secka A."/>
            <person name="Antonio M."/>
            <person name="Oren A."/>
            <person name="Chaudhuri R.R."/>
            <person name="La Ragione R."/>
            <person name="Hildebrand F."/>
            <person name="Pallen M.J."/>
        </authorList>
    </citation>
    <scope>NUCLEOTIDE SEQUENCE</scope>
    <source>
        <strain evidence="7">CHK165-10780</strain>
    </source>
</reference>
<feature type="transmembrane region" description="Helical" evidence="6">
    <location>
        <begin position="388"/>
        <end position="410"/>
    </location>
</feature>
<feature type="transmembrane region" description="Helical" evidence="6">
    <location>
        <begin position="349"/>
        <end position="376"/>
    </location>
</feature>
<evidence type="ECO:0000256" key="1">
    <source>
        <dbReference type="ARBA" id="ARBA00004651"/>
    </source>
</evidence>
<dbReference type="EMBL" id="DVFU01000079">
    <property type="protein sequence ID" value="HIQ64916.1"/>
    <property type="molecule type" value="Genomic_DNA"/>
</dbReference>
<evidence type="ECO:0000256" key="2">
    <source>
        <dbReference type="ARBA" id="ARBA00022475"/>
    </source>
</evidence>
<gene>
    <name evidence="7" type="ORF">IAC85_04165</name>
</gene>
<keyword evidence="3 6" id="KW-0812">Transmembrane</keyword>